<dbReference type="Gene3D" id="3.40.50.300">
    <property type="entry name" value="P-loop containing nucleotide triphosphate hydrolases"/>
    <property type="match status" value="1"/>
</dbReference>
<dbReference type="Proteomes" id="UP001501444">
    <property type="component" value="Unassembled WGS sequence"/>
</dbReference>
<dbReference type="PRINTS" id="PR00364">
    <property type="entry name" value="DISEASERSIST"/>
</dbReference>
<dbReference type="InterPro" id="IPR005158">
    <property type="entry name" value="BTAD"/>
</dbReference>
<dbReference type="CDD" id="cd15831">
    <property type="entry name" value="BTAD"/>
    <property type="match status" value="1"/>
</dbReference>
<dbReference type="RefSeq" id="WP_344620953.1">
    <property type="nucleotide sequence ID" value="NZ_BAAARV010000144.1"/>
</dbReference>
<dbReference type="SMART" id="SM01043">
    <property type="entry name" value="BTAD"/>
    <property type="match status" value="1"/>
</dbReference>
<dbReference type="InterPro" id="IPR019734">
    <property type="entry name" value="TPR_rpt"/>
</dbReference>
<dbReference type="Pfam" id="PF03704">
    <property type="entry name" value="BTAD"/>
    <property type="match status" value="1"/>
</dbReference>
<evidence type="ECO:0000259" key="3">
    <source>
        <dbReference type="SMART" id="SM01043"/>
    </source>
</evidence>
<organism evidence="4 5">
    <name type="scientific">Dactylosporangium salmoneum</name>
    <dbReference type="NCBI Taxonomy" id="53361"/>
    <lineage>
        <taxon>Bacteria</taxon>
        <taxon>Bacillati</taxon>
        <taxon>Actinomycetota</taxon>
        <taxon>Actinomycetes</taxon>
        <taxon>Micromonosporales</taxon>
        <taxon>Micromonosporaceae</taxon>
        <taxon>Dactylosporangium</taxon>
    </lineage>
</organism>
<keyword evidence="5" id="KW-1185">Reference proteome</keyword>
<keyword evidence="2" id="KW-0804">Transcription</keyword>
<dbReference type="InterPro" id="IPR036388">
    <property type="entry name" value="WH-like_DNA-bd_sf"/>
</dbReference>
<dbReference type="Pfam" id="PF00931">
    <property type="entry name" value="NB-ARC"/>
    <property type="match status" value="1"/>
</dbReference>
<protein>
    <submittedName>
        <fullName evidence="4">BTAD domain-containing putative transcriptional regulator</fullName>
    </submittedName>
</protein>
<reference evidence="5" key="1">
    <citation type="journal article" date="2019" name="Int. J. Syst. Evol. Microbiol.">
        <title>The Global Catalogue of Microorganisms (GCM) 10K type strain sequencing project: providing services to taxonomists for standard genome sequencing and annotation.</title>
        <authorList>
            <consortium name="The Broad Institute Genomics Platform"/>
            <consortium name="The Broad Institute Genome Sequencing Center for Infectious Disease"/>
            <person name="Wu L."/>
            <person name="Ma J."/>
        </authorList>
    </citation>
    <scope>NUCLEOTIDE SEQUENCE [LARGE SCALE GENOMIC DNA]</scope>
    <source>
        <strain evidence="5">JCM 3272</strain>
    </source>
</reference>
<proteinExistence type="predicted"/>
<dbReference type="SUPFAM" id="SSF48452">
    <property type="entry name" value="TPR-like"/>
    <property type="match status" value="2"/>
</dbReference>
<evidence type="ECO:0000256" key="2">
    <source>
        <dbReference type="ARBA" id="ARBA00023163"/>
    </source>
</evidence>
<dbReference type="PANTHER" id="PTHR35807">
    <property type="entry name" value="TRANSCRIPTIONAL REGULATOR REDD-RELATED"/>
    <property type="match status" value="1"/>
</dbReference>
<dbReference type="InterPro" id="IPR011990">
    <property type="entry name" value="TPR-like_helical_dom_sf"/>
</dbReference>
<feature type="domain" description="Bacterial transcriptional activator" evidence="3">
    <location>
        <begin position="102"/>
        <end position="245"/>
    </location>
</feature>
<keyword evidence="1" id="KW-0805">Transcription regulation</keyword>
<gene>
    <name evidence="4" type="ORF">GCM10010170_111630</name>
</gene>
<comment type="caution">
    <text evidence="4">The sequence shown here is derived from an EMBL/GenBank/DDBJ whole genome shotgun (WGS) entry which is preliminary data.</text>
</comment>
<dbReference type="PANTHER" id="PTHR35807:SF1">
    <property type="entry name" value="TRANSCRIPTIONAL REGULATOR REDD"/>
    <property type="match status" value="1"/>
</dbReference>
<evidence type="ECO:0000256" key="1">
    <source>
        <dbReference type="ARBA" id="ARBA00023015"/>
    </source>
</evidence>
<dbReference type="InterPro" id="IPR016032">
    <property type="entry name" value="Sig_transdc_resp-reg_C-effctor"/>
</dbReference>
<dbReference type="SMART" id="SM00028">
    <property type="entry name" value="TPR"/>
    <property type="match status" value="4"/>
</dbReference>
<dbReference type="InterPro" id="IPR051677">
    <property type="entry name" value="AfsR-DnrI-RedD_regulator"/>
</dbReference>
<dbReference type="InterPro" id="IPR002182">
    <property type="entry name" value="NB-ARC"/>
</dbReference>
<dbReference type="Gene3D" id="1.10.10.10">
    <property type="entry name" value="Winged helix-like DNA-binding domain superfamily/Winged helix DNA-binding domain"/>
    <property type="match status" value="1"/>
</dbReference>
<sequence length="913" mass="98854">MPDSAVRFRLLGPVRVFGADGPVDVTGATARALLALLLMRGEGGASLDEIISAVWGGPGGATRDSAYHYLSTLRRTLAAGGTGGELETRRPGYRLRVDPEAVDWHRFRRLAGAARVARDQGNPAAAAALLREALGLWEGPPLADVGDRLEPLRRQMDDRRRAALEMLAGIEAQQRRYPVVVELLQDEVAAGPVREGAAALLIDALTALGRRDEAGAVYRLAGERLRDEQGLEPGAELAAAHRRALGAAPPAAGPAEPPISGLPRPDPHFTDREQELRLVADAIGGPGGRSLCAIYGMGGAGKTALAVRAAHELQGAFPDGVIFLDLHGYAEEHAALSPTQTLDRLVRRLRVDAERIPSEPGELAAFYQDLLDGRRILLVLDNARDAGQVRAALPRPGGCAAIVTSRRRLPALDDALVLPLDVLGEDDAAALFLAVAGAGDHLDAADPVLLRVVELCGRLPLAIRIAAARYRATADRSLAELAAGLTEECDRLSELEDDDRSVAASFRVSLHDLPDPVRRLFGLLAVHLDGSFDGHAAAALADLPVGDARRHLRQLADRHLIAESGPGRYRFHDLVAVFARQQDSDLDPEPLRRLADYFLRAADQADRRITPHRYRVPLDLLGREWSLPQLDGYDDALAWLTAEQRNLARVCVAAGAAGLDDVCWQLAYTLRGFYFLTKRWRPWTGTHEAALAAARRRGDRRAEAMTATNLGLAHQEQGDRAGAERHFTLAEQLFAAEGDRHGLHTARISLAWLRYDEGDYEQFLGWMRPALDFYVDEGAERNAAITRRGIGLAEAALHRTVAAAESLTRALDTFDRLDLRMDAAMTYNALGELHQGGGDPARAAAAFTKAIAAAARSGSRFEQARARQRLGELAAAAGDRSAARWYWTQAWAGYDRLRAPQADELQALLASLD</sequence>
<dbReference type="SUPFAM" id="SSF46894">
    <property type="entry name" value="C-terminal effector domain of the bipartite response regulators"/>
    <property type="match status" value="1"/>
</dbReference>
<dbReference type="Gene3D" id="1.25.40.10">
    <property type="entry name" value="Tetratricopeptide repeat domain"/>
    <property type="match status" value="3"/>
</dbReference>
<accession>A0ABP5V8C0</accession>
<name>A0ABP5V8C0_9ACTN</name>
<evidence type="ECO:0000313" key="4">
    <source>
        <dbReference type="EMBL" id="GAA2396103.1"/>
    </source>
</evidence>
<dbReference type="InterPro" id="IPR027417">
    <property type="entry name" value="P-loop_NTPase"/>
</dbReference>
<dbReference type="EMBL" id="BAAARV010000144">
    <property type="protein sequence ID" value="GAA2396103.1"/>
    <property type="molecule type" value="Genomic_DNA"/>
</dbReference>
<dbReference type="SUPFAM" id="SSF52540">
    <property type="entry name" value="P-loop containing nucleoside triphosphate hydrolases"/>
    <property type="match status" value="1"/>
</dbReference>
<evidence type="ECO:0000313" key="5">
    <source>
        <dbReference type="Proteomes" id="UP001501444"/>
    </source>
</evidence>